<feature type="chain" id="PRO_5038569778" evidence="1">
    <location>
        <begin position="25"/>
        <end position="202"/>
    </location>
</feature>
<gene>
    <name evidence="3" type="ORF">HIR71_15305</name>
</gene>
<dbReference type="PANTHER" id="PTHR36933:SF1">
    <property type="entry name" value="SLL0788 PROTEIN"/>
    <property type="match status" value="1"/>
</dbReference>
<evidence type="ECO:0000313" key="4">
    <source>
        <dbReference type="Proteomes" id="UP000562124"/>
    </source>
</evidence>
<keyword evidence="1" id="KW-0732">Signal</keyword>
<dbReference type="Proteomes" id="UP000562124">
    <property type="component" value="Unassembled WGS sequence"/>
</dbReference>
<dbReference type="EMBL" id="JABCJJ010000042">
    <property type="protein sequence ID" value="NMR21567.1"/>
    <property type="molecule type" value="Genomic_DNA"/>
</dbReference>
<keyword evidence="4" id="KW-1185">Reference proteome</keyword>
<dbReference type="InterPro" id="IPR012347">
    <property type="entry name" value="Ferritin-like"/>
</dbReference>
<evidence type="ECO:0000256" key="1">
    <source>
        <dbReference type="SAM" id="SignalP"/>
    </source>
</evidence>
<dbReference type="Pfam" id="PF03713">
    <property type="entry name" value="DUF305"/>
    <property type="match status" value="1"/>
</dbReference>
<proteinExistence type="predicted"/>
<dbReference type="PROSITE" id="PS51257">
    <property type="entry name" value="PROKAR_LIPOPROTEIN"/>
    <property type="match status" value="1"/>
</dbReference>
<feature type="domain" description="DUF305" evidence="2">
    <location>
        <begin position="57"/>
        <end position="199"/>
    </location>
</feature>
<comment type="caution">
    <text evidence="3">The sequence shown here is derived from an EMBL/GenBank/DDBJ whole genome shotgun (WGS) entry which is preliminary data.</text>
</comment>
<dbReference type="InterPro" id="IPR005183">
    <property type="entry name" value="DUF305_CopM-like"/>
</dbReference>
<evidence type="ECO:0000313" key="3">
    <source>
        <dbReference type="EMBL" id="NMR21567.1"/>
    </source>
</evidence>
<dbReference type="RefSeq" id="WP_169325940.1">
    <property type="nucleotide sequence ID" value="NZ_JABCJJ010000042.1"/>
</dbReference>
<organism evidence="3 4">
    <name type="scientific">Cellulomonas fimi</name>
    <dbReference type="NCBI Taxonomy" id="1708"/>
    <lineage>
        <taxon>Bacteria</taxon>
        <taxon>Bacillati</taxon>
        <taxon>Actinomycetota</taxon>
        <taxon>Actinomycetes</taxon>
        <taxon>Micrococcales</taxon>
        <taxon>Cellulomonadaceae</taxon>
        <taxon>Cellulomonas</taxon>
    </lineage>
</organism>
<sequence>MTRNTRIAAAGGTLALAMTLAACGGSSQGTDPTVASEATTGTSEETAAVDAAHNDADISFAQMMIIHHEGAIEMADLAVSNAATGEVRSLAEDISAAQGPEIEKMTSWLEAWGQEPAGGGMGGMDMGGMDQEAAMEELSGLSGADFDRRFLELMIEHHRGAVDMAEAQLADGENPQALELAQTIIDAQTTEIAEMEQMLQTI</sequence>
<dbReference type="PANTHER" id="PTHR36933">
    <property type="entry name" value="SLL0788 PROTEIN"/>
    <property type="match status" value="1"/>
</dbReference>
<evidence type="ECO:0000259" key="2">
    <source>
        <dbReference type="Pfam" id="PF03713"/>
    </source>
</evidence>
<dbReference type="Gene3D" id="1.20.1260.10">
    <property type="match status" value="1"/>
</dbReference>
<dbReference type="AlphaFoldDB" id="A0A7Y0M0I4"/>
<name>A0A7Y0M0I4_CELFI</name>
<reference evidence="3 4" key="1">
    <citation type="submission" date="2020-04" db="EMBL/GenBank/DDBJ databases">
        <title>Sequencing and Assembly of C. fimi.</title>
        <authorList>
            <person name="Ramsey A.R."/>
        </authorList>
    </citation>
    <scope>NUCLEOTIDE SEQUENCE [LARGE SCALE GENOMIC DNA]</scope>
    <source>
        <strain evidence="3 4">SB</strain>
    </source>
</reference>
<protein>
    <submittedName>
        <fullName evidence="3">DUF305 domain-containing protein</fullName>
    </submittedName>
</protein>
<feature type="signal peptide" evidence="1">
    <location>
        <begin position="1"/>
        <end position="24"/>
    </location>
</feature>
<accession>A0A7Y0M0I4</accession>